<feature type="region of interest" description="Disordered" evidence="1">
    <location>
        <begin position="302"/>
        <end position="323"/>
    </location>
</feature>
<dbReference type="Proteomes" id="UP001346149">
    <property type="component" value="Unassembled WGS sequence"/>
</dbReference>
<proteinExistence type="predicted"/>
<dbReference type="PANTHER" id="PTHR37260">
    <property type="entry name" value="PHOSPHORELAY PROTEIN"/>
    <property type="match status" value="1"/>
</dbReference>
<dbReference type="InterPro" id="IPR053342">
    <property type="entry name" value="Exosome_cofactor/PTGS_suppr"/>
</dbReference>
<evidence type="ECO:0000313" key="3">
    <source>
        <dbReference type="Proteomes" id="UP001346149"/>
    </source>
</evidence>
<feature type="compositionally biased region" description="Low complexity" evidence="1">
    <location>
        <begin position="422"/>
        <end position="432"/>
    </location>
</feature>
<keyword evidence="3" id="KW-1185">Reference proteome</keyword>
<evidence type="ECO:0000313" key="2">
    <source>
        <dbReference type="EMBL" id="KAK4777241.1"/>
    </source>
</evidence>
<feature type="region of interest" description="Disordered" evidence="1">
    <location>
        <begin position="362"/>
        <end position="438"/>
    </location>
</feature>
<sequence length="450" mass="48585">MLRAHIYLSSHPNHVISYLDEDLISRCRAVILLAMDAKALAKSKRAHSLHHSKKSHTNPRPKPAGAGAGGSKASSEKPIQPRQPRPAPDLPSNWSRYEEEHDSDAEAPSGEVPSQSPEVPPPKSKGADYKHLIAEAKSQPQSYFDPHLDNFPSMDDVLHDFVGRGAGPLLSSARGEAILSMVKDDSFIVEDKATGGHEAPFLSLNLNVLAERLEQVGLARRLFIESDLLPLELLTEASSSGIDKEPVLIKAGKNGSAVELLGGPNQDHFTVDKIKDNKDEITIGRKAQELASASGVSRVAVGTSRPHLHNQTIASESTKQSSTDQVAELKSKPSTFKATAAEAELDALLDSLSDTRLTDTFDFGTSRWPINPEGKDPRVSHRVSRKGQEPSKAMPTPSSTNMDVLLDNLLEETSKLSTQNGSVAPASSSASKDSARSKVLDDFDSWLDTI</sequence>
<feature type="compositionally biased region" description="Low complexity" evidence="1">
    <location>
        <begin position="108"/>
        <end position="117"/>
    </location>
</feature>
<evidence type="ECO:0000256" key="1">
    <source>
        <dbReference type="SAM" id="MobiDB-lite"/>
    </source>
</evidence>
<name>A0AAN7QU00_TRANT</name>
<reference evidence="2 3" key="1">
    <citation type="journal article" date="2023" name="Hortic Res">
        <title>Pangenome of water caltrop reveals structural variations and asymmetric subgenome divergence after allopolyploidization.</title>
        <authorList>
            <person name="Zhang X."/>
            <person name="Chen Y."/>
            <person name="Wang L."/>
            <person name="Yuan Y."/>
            <person name="Fang M."/>
            <person name="Shi L."/>
            <person name="Lu R."/>
            <person name="Comes H.P."/>
            <person name="Ma Y."/>
            <person name="Chen Y."/>
            <person name="Huang G."/>
            <person name="Zhou Y."/>
            <person name="Zheng Z."/>
            <person name="Qiu Y."/>
        </authorList>
    </citation>
    <scope>NUCLEOTIDE SEQUENCE [LARGE SCALE GENOMIC DNA]</scope>
    <source>
        <strain evidence="2">F231</strain>
    </source>
</reference>
<accession>A0AAN7QU00</accession>
<feature type="compositionally biased region" description="Polar residues" evidence="1">
    <location>
        <begin position="309"/>
        <end position="323"/>
    </location>
</feature>
<feature type="region of interest" description="Disordered" evidence="1">
    <location>
        <begin position="44"/>
        <end position="126"/>
    </location>
</feature>
<gene>
    <name evidence="2" type="ORF">SAY86_005929</name>
</gene>
<dbReference type="AlphaFoldDB" id="A0AAN7QU00"/>
<dbReference type="EMBL" id="JAXQNO010000018">
    <property type="protein sequence ID" value="KAK4777241.1"/>
    <property type="molecule type" value="Genomic_DNA"/>
</dbReference>
<organism evidence="2 3">
    <name type="scientific">Trapa natans</name>
    <name type="common">Water chestnut</name>
    <dbReference type="NCBI Taxonomy" id="22666"/>
    <lineage>
        <taxon>Eukaryota</taxon>
        <taxon>Viridiplantae</taxon>
        <taxon>Streptophyta</taxon>
        <taxon>Embryophyta</taxon>
        <taxon>Tracheophyta</taxon>
        <taxon>Spermatophyta</taxon>
        <taxon>Magnoliopsida</taxon>
        <taxon>eudicotyledons</taxon>
        <taxon>Gunneridae</taxon>
        <taxon>Pentapetalae</taxon>
        <taxon>rosids</taxon>
        <taxon>malvids</taxon>
        <taxon>Myrtales</taxon>
        <taxon>Lythraceae</taxon>
        <taxon>Trapa</taxon>
    </lineage>
</organism>
<dbReference type="PANTHER" id="PTHR37260:SF2">
    <property type="entry name" value="PROTEIN ECERIFERUM 16"/>
    <property type="match status" value="1"/>
</dbReference>
<comment type="caution">
    <text evidence="2">The sequence shown here is derived from an EMBL/GenBank/DDBJ whole genome shotgun (WGS) entry which is preliminary data.</text>
</comment>
<protein>
    <submittedName>
        <fullName evidence="2">Uncharacterized protein</fullName>
    </submittedName>
</protein>
<feature type="compositionally biased region" description="Basic residues" evidence="1">
    <location>
        <begin position="44"/>
        <end position="59"/>
    </location>
</feature>